<dbReference type="Proteomes" id="UP000054600">
    <property type="component" value="Unassembled WGS sequence"/>
</dbReference>
<dbReference type="EMBL" id="LNYW01000033">
    <property type="protein sequence ID" value="KTD62334.1"/>
    <property type="molecule type" value="Genomic_DNA"/>
</dbReference>
<dbReference type="eggNOG" id="ENOG502ZV5B">
    <property type="taxonomic scope" value="Bacteria"/>
</dbReference>
<organism evidence="1 2">
    <name type="scientific">Legionella shakespearei DSM 23087</name>
    <dbReference type="NCBI Taxonomy" id="1122169"/>
    <lineage>
        <taxon>Bacteria</taxon>
        <taxon>Pseudomonadati</taxon>
        <taxon>Pseudomonadota</taxon>
        <taxon>Gammaproteobacteria</taxon>
        <taxon>Legionellales</taxon>
        <taxon>Legionellaceae</taxon>
        <taxon>Legionella</taxon>
    </lineage>
</organism>
<dbReference type="RefSeq" id="WP_018578019.1">
    <property type="nucleotide sequence ID" value="NZ_KB892415.1"/>
</dbReference>
<comment type="caution">
    <text evidence="1">The sequence shown here is derived from an EMBL/GenBank/DDBJ whole genome shotgun (WGS) entry which is preliminary data.</text>
</comment>
<proteinExistence type="predicted"/>
<gene>
    <name evidence="1" type="ORF">Lsha_1034</name>
</gene>
<dbReference type="PATRIC" id="fig|1122169.6.peg.1195"/>
<name>A0A0W0Z095_9GAMM</name>
<protein>
    <submittedName>
        <fullName evidence="1">Uncharacterized protein</fullName>
    </submittedName>
</protein>
<evidence type="ECO:0000313" key="1">
    <source>
        <dbReference type="EMBL" id="KTD62334.1"/>
    </source>
</evidence>
<dbReference type="OrthoDB" id="5647572at2"/>
<accession>A0A0W0Z095</accession>
<sequence>MIQRLVWNFEFSHKKEIPLSGLVDNEQDDLKWERRFFWPADQIISLCNIDDSLLDLANYHQKHKEDTYYLLPHSDYNIKTRRDELQFKPVIRKTSSAAGFGIKINLDADDNSPELHEMAHQARKEGRAVFVKKEAFIYKFHTHPNIKLELARLEVKGAVYFSACVEGKSLFLVETLSELLLGNQVSCEYVTFLKNITKL</sequence>
<keyword evidence="2" id="KW-1185">Reference proteome</keyword>
<dbReference type="STRING" id="1122169.Lsha_1034"/>
<evidence type="ECO:0000313" key="2">
    <source>
        <dbReference type="Proteomes" id="UP000054600"/>
    </source>
</evidence>
<dbReference type="AlphaFoldDB" id="A0A0W0Z095"/>
<reference evidence="1 2" key="1">
    <citation type="submission" date="2015-11" db="EMBL/GenBank/DDBJ databases">
        <title>Genomic analysis of 38 Legionella species identifies large and diverse effector repertoires.</title>
        <authorList>
            <person name="Burstein D."/>
            <person name="Amaro F."/>
            <person name="Zusman T."/>
            <person name="Lifshitz Z."/>
            <person name="Cohen O."/>
            <person name="Gilbert J.A."/>
            <person name="Pupko T."/>
            <person name="Shuman H.A."/>
            <person name="Segal G."/>
        </authorList>
    </citation>
    <scope>NUCLEOTIDE SEQUENCE [LARGE SCALE GENOMIC DNA]</scope>
    <source>
        <strain evidence="1 2">ATCC 49655</strain>
    </source>
</reference>